<reference evidence="2" key="1">
    <citation type="submission" date="2020-08" db="EMBL/GenBank/DDBJ databases">
        <title>Multicomponent nature underlies the extraordinary mechanical properties of spider dragline silk.</title>
        <authorList>
            <person name="Kono N."/>
            <person name="Nakamura H."/>
            <person name="Mori M."/>
            <person name="Yoshida Y."/>
            <person name="Ohtoshi R."/>
            <person name="Malay A.D."/>
            <person name="Moran D.A.P."/>
            <person name="Tomita M."/>
            <person name="Numata K."/>
            <person name="Arakawa K."/>
        </authorList>
    </citation>
    <scope>NUCLEOTIDE SEQUENCE</scope>
</reference>
<dbReference type="OrthoDB" id="10378394at2759"/>
<organism evidence="2 3">
    <name type="scientific">Nephila pilipes</name>
    <name type="common">Giant wood spider</name>
    <name type="synonym">Nephila maculata</name>
    <dbReference type="NCBI Taxonomy" id="299642"/>
    <lineage>
        <taxon>Eukaryota</taxon>
        <taxon>Metazoa</taxon>
        <taxon>Ecdysozoa</taxon>
        <taxon>Arthropoda</taxon>
        <taxon>Chelicerata</taxon>
        <taxon>Arachnida</taxon>
        <taxon>Araneae</taxon>
        <taxon>Araneomorphae</taxon>
        <taxon>Entelegynae</taxon>
        <taxon>Araneoidea</taxon>
        <taxon>Nephilidae</taxon>
        <taxon>Nephila</taxon>
    </lineage>
</organism>
<gene>
    <name evidence="2" type="ORF">NPIL_624971</name>
</gene>
<name>A0A8X6N944_NEPPI</name>
<feature type="region of interest" description="Disordered" evidence="1">
    <location>
        <begin position="1"/>
        <end position="20"/>
    </location>
</feature>
<proteinExistence type="predicted"/>
<comment type="caution">
    <text evidence="2">The sequence shown here is derived from an EMBL/GenBank/DDBJ whole genome shotgun (WGS) entry which is preliminary data.</text>
</comment>
<evidence type="ECO:0000313" key="2">
    <source>
        <dbReference type="EMBL" id="GFT01869.1"/>
    </source>
</evidence>
<dbReference type="EMBL" id="BMAW01007012">
    <property type="protein sequence ID" value="GFT01869.1"/>
    <property type="molecule type" value="Genomic_DNA"/>
</dbReference>
<dbReference type="AlphaFoldDB" id="A0A8X6N944"/>
<keyword evidence="3" id="KW-1185">Reference proteome</keyword>
<dbReference type="InterPro" id="IPR011992">
    <property type="entry name" value="EF-hand-dom_pair"/>
</dbReference>
<evidence type="ECO:0000313" key="3">
    <source>
        <dbReference type="Proteomes" id="UP000887013"/>
    </source>
</evidence>
<dbReference type="Proteomes" id="UP000887013">
    <property type="component" value="Unassembled WGS sequence"/>
</dbReference>
<sequence length="128" mass="14464">MSKEKTNNGKDSEEKMSNEMTRDMDSLFDSYCKFCNKGPDKMSIDNAKKWFSQAGLISKEYGIEGSDVEKAFEETAKDETELTKSQFEGMVGVIADRKNKTKIELMDKLVLAGEPRICNVTDLINKIC</sequence>
<accession>A0A8X6N944</accession>
<dbReference type="SUPFAM" id="SSF47473">
    <property type="entry name" value="EF-hand"/>
    <property type="match status" value="1"/>
</dbReference>
<protein>
    <submittedName>
        <fullName evidence="2">Uncharacterized protein</fullName>
    </submittedName>
</protein>
<evidence type="ECO:0000256" key="1">
    <source>
        <dbReference type="SAM" id="MobiDB-lite"/>
    </source>
</evidence>
<dbReference type="Gene3D" id="1.10.238.10">
    <property type="entry name" value="EF-hand"/>
    <property type="match status" value="1"/>
</dbReference>